<evidence type="ECO:0000313" key="2">
    <source>
        <dbReference type="EMBL" id="JAH42262.1"/>
    </source>
</evidence>
<reference evidence="2" key="1">
    <citation type="submission" date="2014-11" db="EMBL/GenBank/DDBJ databases">
        <authorList>
            <person name="Amaro Gonzalez C."/>
        </authorList>
    </citation>
    <scope>NUCLEOTIDE SEQUENCE</scope>
</reference>
<protein>
    <submittedName>
        <fullName evidence="2">Uncharacterized protein</fullName>
    </submittedName>
</protein>
<evidence type="ECO:0000256" key="1">
    <source>
        <dbReference type="SAM" id="SignalP"/>
    </source>
</evidence>
<dbReference type="AlphaFoldDB" id="A0A0E9SM22"/>
<name>A0A0E9SM22_ANGAN</name>
<sequence>MTVLLMNFVILLGCVDRQSFDMMFLNIPRTHAPGTLLKLLLPCHYFHGTWSKCWGKNM</sequence>
<dbReference type="EMBL" id="GBXM01066315">
    <property type="protein sequence ID" value="JAH42262.1"/>
    <property type="molecule type" value="Transcribed_RNA"/>
</dbReference>
<keyword evidence="1" id="KW-0732">Signal</keyword>
<accession>A0A0E9SM22</accession>
<proteinExistence type="predicted"/>
<organism evidence="2">
    <name type="scientific">Anguilla anguilla</name>
    <name type="common">European freshwater eel</name>
    <name type="synonym">Muraena anguilla</name>
    <dbReference type="NCBI Taxonomy" id="7936"/>
    <lineage>
        <taxon>Eukaryota</taxon>
        <taxon>Metazoa</taxon>
        <taxon>Chordata</taxon>
        <taxon>Craniata</taxon>
        <taxon>Vertebrata</taxon>
        <taxon>Euteleostomi</taxon>
        <taxon>Actinopterygii</taxon>
        <taxon>Neopterygii</taxon>
        <taxon>Teleostei</taxon>
        <taxon>Anguilliformes</taxon>
        <taxon>Anguillidae</taxon>
        <taxon>Anguilla</taxon>
    </lineage>
</organism>
<feature type="chain" id="PRO_5002432576" evidence="1">
    <location>
        <begin position="18"/>
        <end position="58"/>
    </location>
</feature>
<feature type="signal peptide" evidence="1">
    <location>
        <begin position="1"/>
        <end position="17"/>
    </location>
</feature>
<reference evidence="2" key="2">
    <citation type="journal article" date="2015" name="Fish Shellfish Immunol.">
        <title>Early steps in the European eel (Anguilla anguilla)-Vibrio vulnificus interaction in the gills: Role of the RtxA13 toxin.</title>
        <authorList>
            <person name="Callol A."/>
            <person name="Pajuelo D."/>
            <person name="Ebbesson L."/>
            <person name="Teles M."/>
            <person name="MacKenzie S."/>
            <person name="Amaro C."/>
        </authorList>
    </citation>
    <scope>NUCLEOTIDE SEQUENCE</scope>
</reference>